<organism evidence="1 2">
    <name type="scientific">Cnephaeus nilssonii</name>
    <name type="common">Northern bat</name>
    <name type="synonym">Eptesicus nilssonii</name>
    <dbReference type="NCBI Taxonomy" id="3371016"/>
    <lineage>
        <taxon>Eukaryota</taxon>
        <taxon>Metazoa</taxon>
        <taxon>Chordata</taxon>
        <taxon>Craniata</taxon>
        <taxon>Vertebrata</taxon>
        <taxon>Euteleostomi</taxon>
        <taxon>Mammalia</taxon>
        <taxon>Eutheria</taxon>
        <taxon>Laurasiatheria</taxon>
        <taxon>Chiroptera</taxon>
        <taxon>Yangochiroptera</taxon>
        <taxon>Vespertilionidae</taxon>
        <taxon>Cnephaeus</taxon>
    </lineage>
</organism>
<sequence>MEEKALEVYDLIRTIRDPEKPIALEDPEVATAPSLAQTTGGDHGSMADTGLFMECEEGELEPWQKISDVIEDSVVGDYNSVDETTTVSESQQPASAPVPIALCASVKHGAQNSDSAKSTLVRLIADDNAERKWCRQICLKNNDWHNVPLQPKESDYVYRVCLKNDWHNVTLRQISLKNNDWHNVPLKLKEAGHRQVLPILVGTAFIAKMR</sequence>
<dbReference type="Proteomes" id="UP001177744">
    <property type="component" value="Unassembled WGS sequence"/>
</dbReference>
<evidence type="ECO:0000313" key="2">
    <source>
        <dbReference type="Proteomes" id="UP001177744"/>
    </source>
</evidence>
<keyword evidence="2" id="KW-1185">Reference proteome</keyword>
<protein>
    <submittedName>
        <fullName evidence="1">Uncharacterized protein</fullName>
    </submittedName>
</protein>
<name>A0AA40HXF5_CNENI</name>
<dbReference type="AlphaFoldDB" id="A0AA40HXF5"/>
<accession>A0AA40HXF5</accession>
<dbReference type="Gene3D" id="3.30.300.130">
    <property type="entry name" value="Fe-S cluster assembly (FSCA)"/>
    <property type="match status" value="1"/>
</dbReference>
<comment type="caution">
    <text evidence="1">The sequence shown here is derived from an EMBL/GenBank/DDBJ whole genome shotgun (WGS) entry which is preliminary data.</text>
</comment>
<gene>
    <name evidence="1" type="ORF">QTO34_019788</name>
</gene>
<proteinExistence type="predicted"/>
<reference evidence="1" key="1">
    <citation type="submission" date="2023-06" db="EMBL/GenBank/DDBJ databases">
        <title>Reference genome for the Northern bat (Eptesicus nilssonii), a most northern bat species.</title>
        <authorList>
            <person name="Laine V.N."/>
            <person name="Pulliainen A.T."/>
            <person name="Lilley T.M."/>
        </authorList>
    </citation>
    <scope>NUCLEOTIDE SEQUENCE</scope>
    <source>
        <strain evidence="1">BLF_Eptnil</strain>
        <tissue evidence="1">Kidney</tissue>
    </source>
</reference>
<dbReference type="InterPro" id="IPR034904">
    <property type="entry name" value="FSCA_dom_sf"/>
</dbReference>
<dbReference type="EMBL" id="JAULJE010000009">
    <property type="protein sequence ID" value="KAK1339114.1"/>
    <property type="molecule type" value="Genomic_DNA"/>
</dbReference>
<evidence type="ECO:0000313" key="1">
    <source>
        <dbReference type="EMBL" id="KAK1339114.1"/>
    </source>
</evidence>